<dbReference type="InterPro" id="IPR011765">
    <property type="entry name" value="Pept_M16_N"/>
</dbReference>
<keyword evidence="12" id="KW-1185">Reference proteome</keyword>
<evidence type="ECO:0000256" key="4">
    <source>
        <dbReference type="ARBA" id="ARBA00022801"/>
    </source>
</evidence>
<sequence length="1107" mass="126551">MANVRRITDDLERPSLDDRSYRVIELPNKLQALLVHDPETDKASASMNVNVGSYSDDDSMPGMAHAVEHLLFMGTKKYPVENEYSSYLSSHAGHSNAYTAPTQTNYFFECAASSEAENATEVDNAASPPVNGVASSRSPFYGALDRFAQFFVEPLFLESTLDRELRAVDSENKKNLQSDQWRLTQLSRTISNPKHPFSKFSTGNLETLRDLPEKRGVKIREKFIEFYEKHYSANRMKLVVLGKEPLDELEQWVDELFTGVKNKDLPENRWDGPEQPFTKAELSTQIFAKPVMESRTLEMWFPYPDEEDLYETQPSRFLGHLLGHEGPGSILAYIKEKGWANGLSCGYYPLCPGTAFFDLDIRLTPDGLEYYQDVMKVVFQYISLMKEQPPLEWMFDEMKTIGDVNFRFKQKSPASRFTSATSAVMQKPLPREWLLSGSTKLRKFDPDGIVRAMQYLRPDNFRMMIVSQDQPVRLDKKEKWYGTEYAVQDIPEDLLSELHKSWQSGARERPKELHLPHKNEFIPTRLDVEKKVTTEPATAPKLIRHDEMMRVWYKKDDRFWVPKTNFLITIRSSMTYATPANHVKTKLFCELVKDSLSEYAYDADISGLVYNTSGTVLGIDVNIGGYSDKLPVLLEKVLRSMKELKVGPDRFKIIKERISRGYKNWDYQKPYYQVGGYVRWLTHEQSWINHQYAAELPNIEADDVQTFIPQILGHNHIEILAHGNLYKEDALKMANLVETILKPRPLPQSLWHLRRDMVLPSGSNYTYRRSLVDPGNVNHAIEYSLLIGDRTDRKLKAKAQLFAQMLHEPTFDQLRTKEQLGYVVFSGARLSTASILYRVLIQSEKDPDYLEGRIEAHLSRFRADLERMSDSEFEAHRRSVINRKQEKLKNLASETARLADNIGNEYFDFYKLDHDVVELKQLNKGDIQDFYNEFIDPHSKTRAKLSVHMVAQSTPNEEAKLSPQQQSEALLDALSKFLSSSGVSCDPETLKASLDKVDIPSGDQEGVLSAVKAYAESSLPDEKIDSIAAQLHEALPPLFMTLGIKSKSAAKEQEQEAEQDAAASGTVEKIPPVMVENVDTWKAGLRVSEGPRPLVDLSEFEEMEPKL</sequence>
<keyword evidence="3" id="KW-0479">Metal-binding</keyword>
<protein>
    <recommendedName>
        <fullName evidence="13">A-pheromone processing metallopeptidase Ste23</fullName>
    </recommendedName>
</protein>
<evidence type="ECO:0000313" key="12">
    <source>
        <dbReference type="Proteomes" id="UP000019373"/>
    </source>
</evidence>
<dbReference type="FunFam" id="3.30.830.10:FF:000004">
    <property type="entry name" value="Putative insulin-degrading enzyme"/>
    <property type="match status" value="1"/>
</dbReference>
<evidence type="ECO:0000256" key="5">
    <source>
        <dbReference type="ARBA" id="ARBA00022833"/>
    </source>
</evidence>
<dbReference type="Pfam" id="PF16187">
    <property type="entry name" value="Peptidase_M16_M"/>
    <property type="match status" value="1"/>
</dbReference>
<evidence type="ECO:0000256" key="1">
    <source>
        <dbReference type="ARBA" id="ARBA00007261"/>
    </source>
</evidence>
<dbReference type="PANTHER" id="PTHR43690">
    <property type="entry name" value="NARDILYSIN"/>
    <property type="match status" value="1"/>
</dbReference>
<dbReference type="OrthoDB" id="952271at2759"/>
<dbReference type="GO" id="GO:0046872">
    <property type="term" value="F:metal ion binding"/>
    <property type="evidence" value="ECO:0007669"/>
    <property type="project" value="UniProtKB-KW"/>
</dbReference>
<evidence type="ECO:0000259" key="7">
    <source>
        <dbReference type="Pfam" id="PF00675"/>
    </source>
</evidence>
<evidence type="ECO:0000259" key="9">
    <source>
        <dbReference type="Pfam" id="PF16187"/>
    </source>
</evidence>
<dbReference type="HOGENOM" id="CLU_004639_1_2_1"/>
<dbReference type="Pfam" id="PF00675">
    <property type="entry name" value="Peptidase_M16"/>
    <property type="match status" value="1"/>
</dbReference>
<keyword evidence="6" id="KW-0482">Metalloprotease</keyword>
<dbReference type="Gene3D" id="3.30.830.10">
    <property type="entry name" value="Metalloenzyme, LuxS/M16 peptidase-like"/>
    <property type="match status" value="4"/>
</dbReference>
<dbReference type="GO" id="GO:0043171">
    <property type="term" value="P:peptide catabolic process"/>
    <property type="evidence" value="ECO:0007669"/>
    <property type="project" value="TreeGrafter"/>
</dbReference>
<dbReference type="PANTHER" id="PTHR43690:SF18">
    <property type="entry name" value="INSULIN-DEGRADING ENZYME-RELATED"/>
    <property type="match status" value="1"/>
</dbReference>
<dbReference type="MEROPS" id="M16.020"/>
<name>U1GCA6_ENDPU</name>
<dbReference type="SUPFAM" id="SSF63411">
    <property type="entry name" value="LuxS/MPP-like metallohydrolase"/>
    <property type="match status" value="4"/>
</dbReference>
<dbReference type="InterPro" id="IPR011249">
    <property type="entry name" value="Metalloenz_LuxS/M16"/>
</dbReference>
<feature type="domain" description="Peptidase M16 N-terminal" evidence="7">
    <location>
        <begin position="33"/>
        <end position="194"/>
    </location>
</feature>
<dbReference type="InterPro" id="IPR054734">
    <property type="entry name" value="PqqF-like_C_4"/>
</dbReference>
<evidence type="ECO:0000256" key="3">
    <source>
        <dbReference type="ARBA" id="ARBA00022723"/>
    </source>
</evidence>
<dbReference type="GO" id="GO:0005739">
    <property type="term" value="C:mitochondrion"/>
    <property type="evidence" value="ECO:0007669"/>
    <property type="project" value="TreeGrafter"/>
</dbReference>
<dbReference type="InterPro" id="IPR032632">
    <property type="entry name" value="Peptidase_M16_M"/>
</dbReference>
<dbReference type="GO" id="GO:0051603">
    <property type="term" value="P:proteolysis involved in protein catabolic process"/>
    <property type="evidence" value="ECO:0007669"/>
    <property type="project" value="TreeGrafter"/>
</dbReference>
<evidence type="ECO:0000256" key="6">
    <source>
        <dbReference type="ARBA" id="ARBA00023049"/>
    </source>
</evidence>
<dbReference type="GO" id="GO:0005829">
    <property type="term" value="C:cytosol"/>
    <property type="evidence" value="ECO:0007669"/>
    <property type="project" value="TreeGrafter"/>
</dbReference>
<comment type="similarity">
    <text evidence="1">Belongs to the peptidase M16 family.</text>
</comment>
<evidence type="ECO:0000256" key="2">
    <source>
        <dbReference type="ARBA" id="ARBA00022670"/>
    </source>
</evidence>
<dbReference type="RefSeq" id="XP_007804708.1">
    <property type="nucleotide sequence ID" value="XM_007806517.1"/>
</dbReference>
<gene>
    <name evidence="11" type="ORF">EPUS_03670</name>
</gene>
<evidence type="ECO:0000259" key="10">
    <source>
        <dbReference type="Pfam" id="PF22456"/>
    </source>
</evidence>
<dbReference type="InterPro" id="IPR007863">
    <property type="entry name" value="Peptidase_M16_C"/>
</dbReference>
<keyword evidence="2" id="KW-0645">Protease</keyword>
<feature type="domain" description="Peptidase M16 C-terminal" evidence="8">
    <location>
        <begin position="220"/>
        <end position="400"/>
    </location>
</feature>
<dbReference type="Proteomes" id="UP000019373">
    <property type="component" value="Unassembled WGS sequence"/>
</dbReference>
<dbReference type="OMA" id="WIFDEMK"/>
<dbReference type="AlphaFoldDB" id="U1GCA6"/>
<evidence type="ECO:0008006" key="13">
    <source>
        <dbReference type="Google" id="ProtNLM"/>
    </source>
</evidence>
<feature type="domain" description="Coenzyme PQQ synthesis protein F-like C-terminal lobe" evidence="10">
    <location>
        <begin position="801"/>
        <end position="898"/>
    </location>
</feature>
<dbReference type="eggNOG" id="KOG0959">
    <property type="taxonomic scope" value="Eukaryota"/>
</dbReference>
<keyword evidence="5" id="KW-0862">Zinc</keyword>
<dbReference type="Pfam" id="PF22456">
    <property type="entry name" value="PqqF-like_C_4"/>
    <property type="match status" value="1"/>
</dbReference>
<dbReference type="GO" id="GO:0004222">
    <property type="term" value="F:metalloendopeptidase activity"/>
    <property type="evidence" value="ECO:0007669"/>
    <property type="project" value="TreeGrafter"/>
</dbReference>
<dbReference type="FunFam" id="3.30.830.10:FF:000003">
    <property type="entry name" value="Insulin-degrading enzyme"/>
    <property type="match status" value="1"/>
</dbReference>
<dbReference type="GeneID" id="19238709"/>
<feature type="domain" description="Peptidase M16 middle/third" evidence="9">
    <location>
        <begin position="406"/>
        <end position="694"/>
    </location>
</feature>
<proteinExistence type="inferred from homology"/>
<dbReference type="InterPro" id="IPR050626">
    <property type="entry name" value="Peptidase_M16"/>
</dbReference>
<dbReference type="FunFam" id="3.30.830.10:FF:000005">
    <property type="entry name" value="nardilysin isoform X1"/>
    <property type="match status" value="1"/>
</dbReference>
<accession>U1GCA6</accession>
<keyword evidence="4" id="KW-0378">Hydrolase</keyword>
<organism evidence="11 12">
    <name type="scientific">Endocarpon pusillum (strain Z07020 / HMAS-L-300199)</name>
    <name type="common">Lichen-forming fungus</name>
    <dbReference type="NCBI Taxonomy" id="1263415"/>
    <lineage>
        <taxon>Eukaryota</taxon>
        <taxon>Fungi</taxon>
        <taxon>Dikarya</taxon>
        <taxon>Ascomycota</taxon>
        <taxon>Pezizomycotina</taxon>
        <taxon>Eurotiomycetes</taxon>
        <taxon>Chaetothyriomycetidae</taxon>
        <taxon>Verrucariales</taxon>
        <taxon>Verrucariaceae</taxon>
        <taxon>Endocarpon</taxon>
    </lineage>
</organism>
<reference evidence="12" key="1">
    <citation type="journal article" date="2014" name="BMC Genomics">
        <title>Genome characteristics reveal the impact of lichenization on lichen-forming fungus Endocarpon pusillum Hedwig (Verrucariales, Ascomycota).</title>
        <authorList>
            <person name="Wang Y.-Y."/>
            <person name="Liu B."/>
            <person name="Zhang X.-Y."/>
            <person name="Zhou Q.-M."/>
            <person name="Zhang T."/>
            <person name="Li H."/>
            <person name="Yu Y.-F."/>
            <person name="Zhang X.-L."/>
            <person name="Hao X.-Y."/>
            <person name="Wang M."/>
            <person name="Wang L."/>
            <person name="Wei J.-C."/>
        </authorList>
    </citation>
    <scope>NUCLEOTIDE SEQUENCE [LARGE SCALE GENOMIC DNA]</scope>
    <source>
        <strain evidence="12">Z07020 / HMAS-L-300199</strain>
    </source>
</reference>
<evidence type="ECO:0000259" key="8">
    <source>
        <dbReference type="Pfam" id="PF05193"/>
    </source>
</evidence>
<dbReference type="Pfam" id="PF05193">
    <property type="entry name" value="Peptidase_M16_C"/>
    <property type="match status" value="1"/>
</dbReference>
<dbReference type="EMBL" id="KE721401">
    <property type="protein sequence ID" value="ERF69678.1"/>
    <property type="molecule type" value="Genomic_DNA"/>
</dbReference>
<evidence type="ECO:0000313" key="11">
    <source>
        <dbReference type="EMBL" id="ERF69678.1"/>
    </source>
</evidence>